<protein>
    <submittedName>
        <fullName evidence="1">Uncharacterized protein</fullName>
    </submittedName>
</protein>
<proteinExistence type="predicted"/>
<gene>
    <name evidence="1" type="primary">ORF39343</name>
</gene>
<evidence type="ECO:0000313" key="1">
    <source>
        <dbReference type="EMBL" id="CEK60425.1"/>
    </source>
</evidence>
<reference evidence="1" key="1">
    <citation type="submission" date="2014-12" db="EMBL/GenBank/DDBJ databases">
        <title>Insight into the proteome of Arion vulgaris.</title>
        <authorList>
            <person name="Aradska J."/>
            <person name="Bulat T."/>
            <person name="Smidak R."/>
            <person name="Sarate P."/>
            <person name="Gangsoo J."/>
            <person name="Sialana F."/>
            <person name="Bilban M."/>
            <person name="Lubec G."/>
        </authorList>
    </citation>
    <scope>NUCLEOTIDE SEQUENCE</scope>
    <source>
        <tissue evidence="1">Skin</tissue>
    </source>
</reference>
<feature type="non-terminal residue" evidence="1">
    <location>
        <position position="1"/>
    </location>
</feature>
<sequence length="62" mass="6474">DGRESCIETQAPNIYATETCAACAACAGSHILHLMEGKVALHLRIRTSDPASHVGVGSLALR</sequence>
<organism evidence="1">
    <name type="scientific">Arion vulgaris</name>
    <dbReference type="NCBI Taxonomy" id="1028688"/>
    <lineage>
        <taxon>Eukaryota</taxon>
        <taxon>Metazoa</taxon>
        <taxon>Spiralia</taxon>
        <taxon>Lophotrochozoa</taxon>
        <taxon>Mollusca</taxon>
        <taxon>Gastropoda</taxon>
        <taxon>Heterobranchia</taxon>
        <taxon>Euthyneura</taxon>
        <taxon>Panpulmonata</taxon>
        <taxon>Eupulmonata</taxon>
        <taxon>Stylommatophora</taxon>
        <taxon>Helicina</taxon>
        <taxon>Arionoidea</taxon>
        <taxon>Arionidae</taxon>
        <taxon>Arion</taxon>
    </lineage>
</organism>
<accession>A0A0B6YY75</accession>
<name>A0A0B6YY75_9EUPU</name>
<dbReference type="EMBL" id="HACG01013560">
    <property type="protein sequence ID" value="CEK60425.1"/>
    <property type="molecule type" value="Transcribed_RNA"/>
</dbReference>
<dbReference type="AlphaFoldDB" id="A0A0B6YY75"/>